<dbReference type="Proteomes" id="UP000236725">
    <property type="component" value="Unassembled WGS sequence"/>
</dbReference>
<dbReference type="AlphaFoldDB" id="A0A8G2BWD1"/>
<dbReference type="RefSeq" id="WP_103983120.1">
    <property type="nucleotide sequence ID" value="NZ_FNVS01000007.1"/>
</dbReference>
<dbReference type="EMBL" id="FNVS01000007">
    <property type="protein sequence ID" value="SEF80302.1"/>
    <property type="molecule type" value="Genomic_DNA"/>
</dbReference>
<organism evidence="1 2">
    <name type="scientific">Parabacteroides chinchillae</name>
    <dbReference type="NCBI Taxonomy" id="871327"/>
    <lineage>
        <taxon>Bacteria</taxon>
        <taxon>Pseudomonadati</taxon>
        <taxon>Bacteroidota</taxon>
        <taxon>Bacteroidia</taxon>
        <taxon>Bacteroidales</taxon>
        <taxon>Tannerellaceae</taxon>
        <taxon>Parabacteroides</taxon>
    </lineage>
</organism>
<dbReference type="InterPro" id="IPR011664">
    <property type="entry name" value="Abi_system_AbiD/AbiF-like"/>
</dbReference>
<evidence type="ECO:0000313" key="2">
    <source>
        <dbReference type="Proteomes" id="UP000236725"/>
    </source>
</evidence>
<name>A0A8G2BWD1_9BACT</name>
<protein>
    <submittedName>
        <fullName evidence="1">Abortive infection bacteriophage resistance protein</fullName>
    </submittedName>
</protein>
<accession>A0A8G2BWD1</accession>
<comment type="caution">
    <text evidence="1">The sequence shown here is derived from an EMBL/GenBank/DDBJ whole genome shotgun (WGS) entry which is preliminary data.</text>
</comment>
<gene>
    <name evidence="1" type="ORF">SAMN05444001_10772</name>
</gene>
<sequence>MPRRKIPYTKRATTLDEQLGKLRRHGVIISDESKAKEYLADIGYYRLGFYLYPFEQTYPHLDHRRQHLVNPGTRIEDVVALYYFDMDLRNILNKYLSRIEVAIRTTIIYELSNKYNSNPTWFVDPNVVSSDFIRKFPNEAYRSIKNKLPIQRHHAKYLGQYAPAWKTMEFMTFGNLEVLYDSLIWDRDKSLISSHFREFAIETFKSYLTAIREVRNACAHGNVVFGMTLSKGIRAGQACPSFSANEQQSFKGALRVVDYMLRQVSVNRANDMWNELWSATSRLYKKTPTIRTVIESQTGIIPQKNRCFLHLLRSLLKKIVKFVRKKR</sequence>
<keyword evidence="2" id="KW-1185">Reference proteome</keyword>
<reference evidence="1 2" key="1">
    <citation type="submission" date="2016-10" db="EMBL/GenBank/DDBJ databases">
        <authorList>
            <person name="Varghese N."/>
            <person name="Submissions S."/>
        </authorList>
    </citation>
    <scope>NUCLEOTIDE SEQUENCE [LARGE SCALE GENOMIC DNA]</scope>
    <source>
        <strain evidence="1 2">DSM 29073</strain>
    </source>
</reference>
<evidence type="ECO:0000313" key="1">
    <source>
        <dbReference type="EMBL" id="SEF80302.1"/>
    </source>
</evidence>
<proteinExistence type="predicted"/>
<dbReference type="Pfam" id="PF07751">
    <property type="entry name" value="Abi_2"/>
    <property type="match status" value="1"/>
</dbReference>